<dbReference type="GO" id="GO:0005829">
    <property type="term" value="C:cytosol"/>
    <property type="evidence" value="ECO:0007669"/>
    <property type="project" value="TreeGrafter"/>
</dbReference>
<dbReference type="Proteomes" id="UP000000692">
    <property type="component" value="Chromosome"/>
</dbReference>
<organism evidence="2 3">
    <name type="scientific">Ketogulonicigenium vulgare (strain WSH-001)</name>
    <dbReference type="NCBI Taxonomy" id="759362"/>
    <lineage>
        <taxon>Bacteria</taxon>
        <taxon>Pseudomonadati</taxon>
        <taxon>Pseudomonadota</taxon>
        <taxon>Alphaproteobacteria</taxon>
        <taxon>Rhodobacterales</taxon>
        <taxon>Roseobacteraceae</taxon>
        <taxon>Ketogulonicigenium</taxon>
    </lineage>
</organism>
<gene>
    <name evidence="2" type="ordered locus">KVU_1063</name>
</gene>
<dbReference type="NCBIfam" id="TIGR04027">
    <property type="entry name" value="LLM_KPN_01858"/>
    <property type="match status" value="1"/>
</dbReference>
<dbReference type="InterPro" id="IPR036661">
    <property type="entry name" value="Luciferase-like_sf"/>
</dbReference>
<reference evidence="2 3" key="1">
    <citation type="journal article" date="2011" name="J. Bacteriol.">
        <title>Complete genome sequence of the industrial strain Ketogulonicigenium vulgare WSH-001.</title>
        <authorList>
            <person name="Liu L."/>
            <person name="Li Y."/>
            <person name="Zhang J."/>
            <person name="Zhou Z."/>
            <person name="Liu J."/>
            <person name="Li X."/>
            <person name="Zhou J."/>
            <person name="Du G."/>
            <person name="Wang L."/>
            <person name="Chen J."/>
        </authorList>
    </citation>
    <scope>NUCLEOTIDE SEQUENCE [LARGE SCALE GENOMIC DNA]</scope>
    <source>
        <strain evidence="2 3">WSH-001</strain>
    </source>
</reference>
<dbReference type="EMBL" id="CP002018">
    <property type="protein sequence ID" value="AEM40902.1"/>
    <property type="molecule type" value="Genomic_DNA"/>
</dbReference>
<evidence type="ECO:0000313" key="3">
    <source>
        <dbReference type="Proteomes" id="UP000000692"/>
    </source>
</evidence>
<dbReference type="OrthoDB" id="9804736at2"/>
<dbReference type="PATRIC" id="fig|759362.5.peg.1092"/>
<dbReference type="GO" id="GO:0016705">
    <property type="term" value="F:oxidoreductase activity, acting on paired donors, with incorporation or reduction of molecular oxygen"/>
    <property type="evidence" value="ECO:0007669"/>
    <property type="project" value="InterPro"/>
</dbReference>
<dbReference type="RefSeq" id="WP_013384360.1">
    <property type="nucleotide sequence ID" value="NC_017384.1"/>
</dbReference>
<dbReference type="HOGENOM" id="CLU_027853_3_1_5"/>
<name>F9Y6F6_KETVW</name>
<dbReference type="eggNOG" id="COG2141">
    <property type="taxonomic scope" value="Bacteria"/>
</dbReference>
<accession>F9Y6F6</accession>
<keyword evidence="3" id="KW-1185">Reference proteome</keyword>
<feature type="domain" description="Luciferase-like" evidence="1">
    <location>
        <begin position="12"/>
        <end position="256"/>
    </location>
</feature>
<proteinExistence type="predicted"/>
<dbReference type="InterPro" id="IPR011251">
    <property type="entry name" value="Luciferase-like_dom"/>
</dbReference>
<dbReference type="Gene3D" id="3.20.20.30">
    <property type="entry name" value="Luciferase-like domain"/>
    <property type="match status" value="1"/>
</dbReference>
<evidence type="ECO:0000313" key="2">
    <source>
        <dbReference type="EMBL" id="AEM40902.1"/>
    </source>
</evidence>
<protein>
    <submittedName>
        <fullName evidence="2">Luciferase family protein</fullName>
    </submittedName>
</protein>
<evidence type="ECO:0000259" key="1">
    <source>
        <dbReference type="Pfam" id="PF00296"/>
    </source>
</evidence>
<dbReference type="PANTHER" id="PTHR30137">
    <property type="entry name" value="LUCIFERASE-LIKE MONOOXYGENASE"/>
    <property type="match status" value="1"/>
</dbReference>
<dbReference type="InterPro" id="IPR024003">
    <property type="entry name" value="Luciferase-like_KPN01858"/>
</dbReference>
<dbReference type="KEGG" id="kvl:KVU_1063"/>
<dbReference type="AlphaFoldDB" id="F9Y6F6"/>
<sequence>MTQTKNIGFFTRVLDDLPAAARYAAAIEQIKTAESFGIHTAWIAQHHFDPQEGGLPSPFVLLAAAAAQTSSIRLGTGVITLPLESALRVAEDAGVLDKLSGGRVELGLGTGGTPATFEAFGVSLADKAAIYAAQLDTLRKAFAGGQITESRRLYPAVDDLGQRIWQATFSVEGGRRAGLAGDGLLLSRTQPRPKDRPDLPLHEVQRPIVEAYLAALPQGVPPRILASRSIFVADSRHEAISLAQTGLSRVAAHFRKTGHTLPSDDIHDLIRRLDTHVGTVDDVAASLAEDSVLEFATEVAAQVHSVDPPPEYTLRSIELYATGVAPALGWVSPAPVRAVAGH</sequence>
<dbReference type="Pfam" id="PF00296">
    <property type="entry name" value="Bac_luciferase"/>
    <property type="match status" value="1"/>
</dbReference>
<dbReference type="InterPro" id="IPR050766">
    <property type="entry name" value="Bact_Lucif_Oxidored"/>
</dbReference>
<dbReference type="PANTHER" id="PTHR30137:SF15">
    <property type="entry name" value="BLL6902 PROTEIN"/>
    <property type="match status" value="1"/>
</dbReference>
<dbReference type="SUPFAM" id="SSF51679">
    <property type="entry name" value="Bacterial luciferase-like"/>
    <property type="match status" value="1"/>
</dbReference>